<feature type="chain" id="PRO_5043360504" evidence="2">
    <location>
        <begin position="24"/>
        <end position="513"/>
    </location>
</feature>
<accession>A0AAV4RUJ1</accession>
<comment type="caution">
    <text evidence="3">The sequence shown here is derived from an EMBL/GenBank/DDBJ whole genome shotgun (WGS) entry which is preliminary data.</text>
</comment>
<proteinExistence type="predicted"/>
<evidence type="ECO:0000313" key="4">
    <source>
        <dbReference type="Proteomes" id="UP001054837"/>
    </source>
</evidence>
<feature type="region of interest" description="Disordered" evidence="1">
    <location>
        <begin position="395"/>
        <end position="429"/>
    </location>
</feature>
<dbReference type="EMBL" id="BPLQ01006802">
    <property type="protein sequence ID" value="GIY25380.1"/>
    <property type="molecule type" value="Genomic_DNA"/>
</dbReference>
<feature type="compositionally biased region" description="Low complexity" evidence="1">
    <location>
        <begin position="199"/>
        <end position="210"/>
    </location>
</feature>
<protein>
    <submittedName>
        <fullName evidence="3">Uncharacterized protein</fullName>
    </submittedName>
</protein>
<evidence type="ECO:0000256" key="2">
    <source>
        <dbReference type="SAM" id="SignalP"/>
    </source>
</evidence>
<sequence>MKAAANILGLFLLWVLIVGRGKAQEVDDKKEVDQEFAASQNSLTALTALLGNQLQQSATVQRRLSLEDFFLNRNAQEAGQPEAQQEPQFQVQQNDPNSILLTRDTQLPTGGSGMISRLLLARRMLRLRRMARRLILLPRLLRFARLRPIRQAIVPRPIGLLSRMGQMYDPYDPRDYVFGNKGYSHNDSASSYENEYGRKQQQQGGRNYGQNIDPYDFNYDLVDLQKAREANNYQLDSGNKIKRILTMTFNKKIQEQLLLLQKLQQQQQLPNSHTYERNPQEEDYQSQQQEYNNPTDHKHDSHANQHHQGKYESEEPESDQYSQAPKSNHHHQAQIVNDDPYQLPPEEVLRLLNLQAERQEKAKLLALQKLQEHQQQQGQNHYTHGELEDERHNYPEHHHHSEEHEPSNHDSDEYEKSHGESLAIQQGSSKDTIGVGVNVNIKPPAVDIAITKPVSPIIKPIPPIVNPIPAHKPVVAAVAESLIPIGILPRPILKLNGRLFFGAEVGKNVKVGR</sequence>
<gene>
    <name evidence="3" type="primary">AVEN_187339_1</name>
    <name evidence="3" type="ORF">CDAR_391531</name>
</gene>
<reference evidence="3 4" key="1">
    <citation type="submission" date="2021-06" db="EMBL/GenBank/DDBJ databases">
        <title>Caerostris darwini draft genome.</title>
        <authorList>
            <person name="Kono N."/>
            <person name="Arakawa K."/>
        </authorList>
    </citation>
    <scope>NUCLEOTIDE SEQUENCE [LARGE SCALE GENOMIC DNA]</scope>
</reference>
<feature type="compositionally biased region" description="Basic and acidic residues" evidence="1">
    <location>
        <begin position="295"/>
        <end position="313"/>
    </location>
</feature>
<name>A0AAV4RUJ1_9ARAC</name>
<keyword evidence="4" id="KW-1185">Reference proteome</keyword>
<keyword evidence="2" id="KW-0732">Signal</keyword>
<dbReference type="Proteomes" id="UP001054837">
    <property type="component" value="Unassembled WGS sequence"/>
</dbReference>
<organism evidence="3 4">
    <name type="scientific">Caerostris darwini</name>
    <dbReference type="NCBI Taxonomy" id="1538125"/>
    <lineage>
        <taxon>Eukaryota</taxon>
        <taxon>Metazoa</taxon>
        <taxon>Ecdysozoa</taxon>
        <taxon>Arthropoda</taxon>
        <taxon>Chelicerata</taxon>
        <taxon>Arachnida</taxon>
        <taxon>Araneae</taxon>
        <taxon>Araneomorphae</taxon>
        <taxon>Entelegynae</taxon>
        <taxon>Araneoidea</taxon>
        <taxon>Araneidae</taxon>
        <taxon>Caerostris</taxon>
    </lineage>
</organism>
<feature type="signal peptide" evidence="2">
    <location>
        <begin position="1"/>
        <end position="23"/>
    </location>
</feature>
<feature type="compositionally biased region" description="Basic and acidic residues" evidence="1">
    <location>
        <begin position="395"/>
        <end position="419"/>
    </location>
</feature>
<feature type="region of interest" description="Disordered" evidence="1">
    <location>
        <begin position="188"/>
        <end position="210"/>
    </location>
</feature>
<dbReference type="AlphaFoldDB" id="A0AAV4RUJ1"/>
<evidence type="ECO:0000256" key="1">
    <source>
        <dbReference type="SAM" id="MobiDB-lite"/>
    </source>
</evidence>
<evidence type="ECO:0000313" key="3">
    <source>
        <dbReference type="EMBL" id="GIY25380.1"/>
    </source>
</evidence>
<feature type="region of interest" description="Disordered" evidence="1">
    <location>
        <begin position="269"/>
        <end position="332"/>
    </location>
</feature>